<dbReference type="InterPro" id="IPR026816">
    <property type="entry name" value="Flavodoxin_dom"/>
</dbReference>
<accession>A0ABW2FP11</accession>
<name>A0ABW2FP11_9ACTN</name>
<proteinExistence type="predicted"/>
<dbReference type="SUPFAM" id="SSF52218">
    <property type="entry name" value="Flavoproteins"/>
    <property type="match status" value="1"/>
</dbReference>
<dbReference type="InterPro" id="IPR029039">
    <property type="entry name" value="Flavoprotein-like_sf"/>
</dbReference>
<sequence length="183" mass="19723">MEVLIGYAGAHGSTRGVAEHIAAVLSRRFGHRVTLVPLGPDIVVDGYDAAVLGSAVHDGRWLPAAEEFLRRSTVPLGRHPVWLFSVGLLGDRGSAFGPRTARLLRRLRDARAADRPAGARALEVRGHRNFAGAVARGHWPPAGRLVFRAMGGRYGDHRNWADVTAWAERIAASLAEQSGDRSA</sequence>
<comment type="caution">
    <text evidence="2">The sequence shown here is derived from an EMBL/GenBank/DDBJ whole genome shotgun (WGS) entry which is preliminary data.</text>
</comment>
<evidence type="ECO:0000313" key="2">
    <source>
        <dbReference type="EMBL" id="MFC7178985.1"/>
    </source>
</evidence>
<gene>
    <name evidence="2" type="ORF">ACFQMG_05330</name>
</gene>
<dbReference type="Proteomes" id="UP001596435">
    <property type="component" value="Unassembled WGS sequence"/>
</dbReference>
<dbReference type="EMBL" id="JBHTAJ010000007">
    <property type="protein sequence ID" value="MFC7178985.1"/>
    <property type="molecule type" value="Genomic_DNA"/>
</dbReference>
<dbReference type="Pfam" id="PF12724">
    <property type="entry name" value="Flavodoxin_5"/>
    <property type="match status" value="1"/>
</dbReference>
<organism evidence="2 3">
    <name type="scientific">Kitasatospora paranensis</name>
    <dbReference type="NCBI Taxonomy" id="258053"/>
    <lineage>
        <taxon>Bacteria</taxon>
        <taxon>Bacillati</taxon>
        <taxon>Actinomycetota</taxon>
        <taxon>Actinomycetes</taxon>
        <taxon>Kitasatosporales</taxon>
        <taxon>Streptomycetaceae</taxon>
        <taxon>Kitasatospora</taxon>
    </lineage>
</organism>
<keyword evidence="3" id="KW-1185">Reference proteome</keyword>
<dbReference type="Gene3D" id="3.40.50.360">
    <property type="match status" value="1"/>
</dbReference>
<evidence type="ECO:0000313" key="3">
    <source>
        <dbReference type="Proteomes" id="UP001596435"/>
    </source>
</evidence>
<reference evidence="3" key="1">
    <citation type="journal article" date="2019" name="Int. J. Syst. Evol. Microbiol.">
        <title>The Global Catalogue of Microorganisms (GCM) 10K type strain sequencing project: providing services to taxonomists for standard genome sequencing and annotation.</title>
        <authorList>
            <consortium name="The Broad Institute Genomics Platform"/>
            <consortium name="The Broad Institute Genome Sequencing Center for Infectious Disease"/>
            <person name="Wu L."/>
            <person name="Ma J."/>
        </authorList>
    </citation>
    <scope>NUCLEOTIDE SEQUENCE [LARGE SCALE GENOMIC DNA]</scope>
    <source>
        <strain evidence="3">CGMCC 1.12859</strain>
    </source>
</reference>
<dbReference type="RefSeq" id="WP_345704869.1">
    <property type="nucleotide sequence ID" value="NZ_BAABKV010000001.1"/>
</dbReference>
<protein>
    <submittedName>
        <fullName evidence="2">Flavodoxin domain-containing protein</fullName>
    </submittedName>
</protein>
<evidence type="ECO:0000259" key="1">
    <source>
        <dbReference type="Pfam" id="PF12724"/>
    </source>
</evidence>
<feature type="domain" description="Flavodoxin" evidence="1">
    <location>
        <begin position="4"/>
        <end position="92"/>
    </location>
</feature>